<keyword evidence="2" id="KW-1185">Reference proteome</keyword>
<evidence type="ECO:0000313" key="2">
    <source>
        <dbReference type="Proteomes" id="UP001163293"/>
    </source>
</evidence>
<organism evidence="1 2">
    <name type="scientific">Paenarthrobacter ureafaciens</name>
    <dbReference type="NCBI Taxonomy" id="37931"/>
    <lineage>
        <taxon>Bacteria</taxon>
        <taxon>Bacillati</taxon>
        <taxon>Actinomycetota</taxon>
        <taxon>Actinomycetes</taxon>
        <taxon>Micrococcales</taxon>
        <taxon>Micrococcaceae</taxon>
        <taxon>Paenarthrobacter</taxon>
    </lineage>
</organism>
<name>A0AAX3EI92_PAEUR</name>
<gene>
    <name evidence="1" type="ORF">NL394_17550</name>
</gene>
<proteinExistence type="predicted"/>
<sequence length="100" mass="10971">MSRFIEKMPLYGGKDRGDAANVETFNELPVAVEFKDYGGRFLVGTWLTEVEIERLNLPNAIAGVVVAKRRGTTDPGRQVVFMTVDDLVALLSGKRPGKSS</sequence>
<evidence type="ECO:0000313" key="1">
    <source>
        <dbReference type="EMBL" id="UYV96834.1"/>
    </source>
</evidence>
<dbReference type="Proteomes" id="UP001163293">
    <property type="component" value="Chromosome"/>
</dbReference>
<reference evidence="1" key="1">
    <citation type="submission" date="2022-07" db="EMBL/GenBank/DDBJ databases">
        <authorList>
            <person name="Wu T."/>
        </authorList>
    </citation>
    <scope>NUCLEOTIDE SEQUENCE</scope>
    <source>
        <strain evidence="1">SD-1</strain>
    </source>
</reference>
<dbReference type="RefSeq" id="WP_264398685.1">
    <property type="nucleotide sequence ID" value="NZ_CP101180.1"/>
</dbReference>
<protein>
    <submittedName>
        <fullName evidence="1">Uncharacterized protein</fullName>
    </submittedName>
</protein>
<accession>A0AAX3EI92</accession>
<dbReference type="EMBL" id="CP101185">
    <property type="protein sequence ID" value="UYV96834.1"/>
    <property type="molecule type" value="Genomic_DNA"/>
</dbReference>
<dbReference type="AlphaFoldDB" id="A0AAX3EI92"/>